<sequence>MKPIRYEVLYEGGPVMILGEAVEIENDLGLTFGVHCNGWLPRDDAQRWIVTHTESGLMIGWGSSRAGAVLCASERVRDAIAAGSLKSAIERAMRHRAVVIAKAAAVGPVKDRPPIRAP</sequence>
<keyword evidence="2" id="KW-1185">Reference proteome</keyword>
<dbReference type="Proteomes" id="UP000583127">
    <property type="component" value="Unassembled WGS sequence"/>
</dbReference>
<organism evidence="1 2">
    <name type="scientific">Paraburkholderia antibiotica</name>
    <dbReference type="NCBI Taxonomy" id="2728839"/>
    <lineage>
        <taxon>Bacteria</taxon>
        <taxon>Pseudomonadati</taxon>
        <taxon>Pseudomonadota</taxon>
        <taxon>Betaproteobacteria</taxon>
        <taxon>Burkholderiales</taxon>
        <taxon>Burkholderiaceae</taxon>
        <taxon>Paraburkholderia</taxon>
    </lineage>
</organism>
<dbReference type="AlphaFoldDB" id="A0A7X9X5G6"/>
<protein>
    <submittedName>
        <fullName evidence="1">Uncharacterized protein</fullName>
    </submittedName>
</protein>
<evidence type="ECO:0000313" key="2">
    <source>
        <dbReference type="Proteomes" id="UP000583127"/>
    </source>
</evidence>
<reference evidence="1 2" key="1">
    <citation type="submission" date="2020-04" db="EMBL/GenBank/DDBJ databases">
        <title>Paraburkholderia sp. G-4-1-8 isolated from soil.</title>
        <authorList>
            <person name="Dahal R.H."/>
        </authorList>
    </citation>
    <scope>NUCLEOTIDE SEQUENCE [LARGE SCALE GENOMIC DNA]</scope>
    <source>
        <strain evidence="1 2">G-4-1-8</strain>
    </source>
</reference>
<name>A0A7X9X5G6_9BURK</name>
<proteinExistence type="predicted"/>
<dbReference type="RefSeq" id="WP_169498071.1">
    <property type="nucleotide sequence ID" value="NZ_JABBFZ010000006.1"/>
</dbReference>
<comment type="caution">
    <text evidence="1">The sequence shown here is derived from an EMBL/GenBank/DDBJ whole genome shotgun (WGS) entry which is preliminary data.</text>
</comment>
<dbReference type="EMBL" id="JABBFZ010000006">
    <property type="protein sequence ID" value="NML31814.1"/>
    <property type="molecule type" value="Genomic_DNA"/>
</dbReference>
<evidence type="ECO:0000313" key="1">
    <source>
        <dbReference type="EMBL" id="NML31814.1"/>
    </source>
</evidence>
<accession>A0A7X9X5G6</accession>
<gene>
    <name evidence="1" type="ORF">HHL14_13315</name>
</gene>